<evidence type="ECO:0000256" key="1">
    <source>
        <dbReference type="ARBA" id="ARBA00004123"/>
    </source>
</evidence>
<feature type="domain" description="BZIP" evidence="7">
    <location>
        <begin position="108"/>
        <end position="171"/>
    </location>
</feature>
<dbReference type="AlphaFoldDB" id="A0AAD9XTL1"/>
<evidence type="ECO:0000313" key="8">
    <source>
        <dbReference type="EMBL" id="KAK2665272.1"/>
    </source>
</evidence>
<reference evidence="8" key="1">
    <citation type="journal article" date="2023" name="Plant J.">
        <title>Genome sequences and population genomics provide insights into the demographic history, inbreeding, and mutation load of two 'living fossil' tree species of Dipteronia.</title>
        <authorList>
            <person name="Feng Y."/>
            <person name="Comes H.P."/>
            <person name="Chen J."/>
            <person name="Zhu S."/>
            <person name="Lu R."/>
            <person name="Zhang X."/>
            <person name="Li P."/>
            <person name="Qiu J."/>
            <person name="Olsen K.M."/>
            <person name="Qiu Y."/>
        </authorList>
    </citation>
    <scope>NUCLEOTIDE SEQUENCE</scope>
    <source>
        <strain evidence="8">KIB01</strain>
    </source>
</reference>
<dbReference type="PROSITE" id="PS50217">
    <property type="entry name" value="BZIP"/>
    <property type="match status" value="1"/>
</dbReference>
<dbReference type="EMBL" id="JANJYI010000001">
    <property type="protein sequence ID" value="KAK2665272.1"/>
    <property type="molecule type" value="Genomic_DNA"/>
</dbReference>
<keyword evidence="5" id="KW-0804">Transcription</keyword>
<comment type="caution">
    <text evidence="8">The sequence shown here is derived from an EMBL/GenBank/DDBJ whole genome shotgun (WGS) entry which is preliminary data.</text>
</comment>
<evidence type="ECO:0000313" key="9">
    <source>
        <dbReference type="Proteomes" id="UP001280121"/>
    </source>
</evidence>
<keyword evidence="4" id="KW-0238">DNA-binding</keyword>
<dbReference type="InterPro" id="IPR004827">
    <property type="entry name" value="bZIP"/>
</dbReference>
<dbReference type="GO" id="GO:0043565">
    <property type="term" value="F:sequence-specific DNA binding"/>
    <property type="evidence" value="ECO:0007669"/>
    <property type="project" value="InterPro"/>
</dbReference>
<evidence type="ECO:0000256" key="3">
    <source>
        <dbReference type="ARBA" id="ARBA00023015"/>
    </source>
</evidence>
<dbReference type="SMART" id="SM00338">
    <property type="entry name" value="BRLZ"/>
    <property type="match status" value="1"/>
</dbReference>
<dbReference type="Pfam" id="PF00170">
    <property type="entry name" value="bZIP_1"/>
    <property type="match status" value="1"/>
</dbReference>
<dbReference type="GO" id="GO:0005634">
    <property type="term" value="C:nucleus"/>
    <property type="evidence" value="ECO:0007669"/>
    <property type="project" value="UniProtKB-SubCell"/>
</dbReference>
<evidence type="ECO:0000256" key="5">
    <source>
        <dbReference type="ARBA" id="ARBA00023163"/>
    </source>
</evidence>
<keyword evidence="3" id="KW-0805">Transcription regulation</keyword>
<dbReference type="Proteomes" id="UP001280121">
    <property type="component" value="Unassembled WGS sequence"/>
</dbReference>
<comment type="subcellular location">
    <subcellularLocation>
        <location evidence="1">Nucleus</location>
    </subcellularLocation>
</comment>
<dbReference type="SUPFAM" id="SSF57959">
    <property type="entry name" value="Leucine zipper domain"/>
    <property type="match status" value="1"/>
</dbReference>
<dbReference type="InterPro" id="IPR046347">
    <property type="entry name" value="bZIP_sf"/>
</dbReference>
<keyword evidence="6" id="KW-0539">Nucleus</keyword>
<dbReference type="PANTHER" id="PTHR45967">
    <property type="entry name" value="G-BOX-BINDING FACTOR 3-RELATED"/>
    <property type="match status" value="1"/>
</dbReference>
<name>A0AAD9XTL1_9ROSI</name>
<dbReference type="InterPro" id="IPR045314">
    <property type="entry name" value="bZIP_plant_GBF1"/>
</dbReference>
<keyword evidence="9" id="KW-1185">Reference proteome</keyword>
<protein>
    <recommendedName>
        <fullName evidence="7">BZIP domain-containing protein</fullName>
    </recommendedName>
</protein>
<dbReference type="CDD" id="cd14702">
    <property type="entry name" value="bZIP_plant_GBF1"/>
    <property type="match status" value="1"/>
</dbReference>
<sequence>MSFVNASGSGKIVNAASDFRTDADNASQNEGSTGESDVIDEDFSATKKQRTNRMLAYGAVGQNNFTVQHIGRNSDLVLLDSSEHMGLFPTASVSRSPTGAALIKDESELRKERKRQSNRESAKRAKLYKQEEVKHLRAMVKKLKAESSMLKNDLLSLCNECGKLKDENDSLVEELKQIYGEDTDAISSLEALISDTSEW</sequence>
<evidence type="ECO:0000256" key="6">
    <source>
        <dbReference type="ARBA" id="ARBA00023242"/>
    </source>
</evidence>
<evidence type="ECO:0000256" key="4">
    <source>
        <dbReference type="ARBA" id="ARBA00023125"/>
    </source>
</evidence>
<accession>A0AAD9XTL1</accession>
<organism evidence="8 9">
    <name type="scientific">Dipteronia dyeriana</name>
    <dbReference type="NCBI Taxonomy" id="168575"/>
    <lineage>
        <taxon>Eukaryota</taxon>
        <taxon>Viridiplantae</taxon>
        <taxon>Streptophyta</taxon>
        <taxon>Embryophyta</taxon>
        <taxon>Tracheophyta</taxon>
        <taxon>Spermatophyta</taxon>
        <taxon>Magnoliopsida</taxon>
        <taxon>eudicotyledons</taxon>
        <taxon>Gunneridae</taxon>
        <taxon>Pentapetalae</taxon>
        <taxon>rosids</taxon>
        <taxon>malvids</taxon>
        <taxon>Sapindales</taxon>
        <taxon>Sapindaceae</taxon>
        <taxon>Hippocastanoideae</taxon>
        <taxon>Acereae</taxon>
        <taxon>Dipteronia</taxon>
    </lineage>
</organism>
<dbReference type="GO" id="GO:0003700">
    <property type="term" value="F:DNA-binding transcription factor activity"/>
    <property type="evidence" value="ECO:0007669"/>
    <property type="project" value="InterPro"/>
</dbReference>
<dbReference type="InterPro" id="IPR044827">
    <property type="entry name" value="GBF-like"/>
</dbReference>
<evidence type="ECO:0000256" key="2">
    <source>
        <dbReference type="ARBA" id="ARBA00007163"/>
    </source>
</evidence>
<comment type="similarity">
    <text evidence="2">Belongs to the bZIP family.</text>
</comment>
<proteinExistence type="inferred from homology"/>
<gene>
    <name evidence="8" type="ORF">Ddye_003846</name>
</gene>
<dbReference type="PANTHER" id="PTHR45967:SF38">
    <property type="entry name" value="G-BOX-BINDING FACTOR 2"/>
    <property type="match status" value="1"/>
</dbReference>
<evidence type="ECO:0000259" key="7">
    <source>
        <dbReference type="PROSITE" id="PS50217"/>
    </source>
</evidence>